<proteinExistence type="predicted"/>
<gene>
    <name evidence="1" type="ORF">JFY71_01415</name>
</gene>
<protein>
    <submittedName>
        <fullName evidence="1">Cell wall-binding repeat-containing protein</fullName>
    </submittedName>
</protein>
<name>A0AC61MX08_9FIRM</name>
<organism evidence="1 2">
    <name type="scientific">Miniphocaeibacter halophilus</name>
    <dbReference type="NCBI Taxonomy" id="2931922"/>
    <lineage>
        <taxon>Bacteria</taxon>
        <taxon>Bacillati</taxon>
        <taxon>Bacillota</taxon>
        <taxon>Tissierellia</taxon>
        <taxon>Tissierellales</taxon>
        <taxon>Peptoniphilaceae</taxon>
        <taxon>Miniphocaeibacter</taxon>
    </lineage>
</organism>
<dbReference type="EMBL" id="CP066744">
    <property type="protein sequence ID" value="QQK08224.1"/>
    <property type="molecule type" value="Genomic_DNA"/>
</dbReference>
<evidence type="ECO:0000313" key="1">
    <source>
        <dbReference type="EMBL" id="QQK08224.1"/>
    </source>
</evidence>
<reference evidence="1 2" key="1">
    <citation type="journal article" date="2022" name="Int. J. Syst. Evol. Microbiol.">
        <title>Miniphocaeibacter halophilus sp. nov., an ammonium-tolerant acetate-producing bacterium isolated from a biogas system.</title>
        <authorList>
            <person name="Schnurer A."/>
            <person name="Singh A."/>
            <person name="Bi S."/>
            <person name="Qiao W."/>
            <person name="Westerholm M."/>
        </authorList>
    </citation>
    <scope>NUCLEOTIDE SEQUENCE [LARGE SCALE GENOMIC DNA]</scope>
    <source>
        <strain evidence="1 2">AMB_01</strain>
    </source>
</reference>
<dbReference type="Proteomes" id="UP000595814">
    <property type="component" value="Chromosome"/>
</dbReference>
<evidence type="ECO:0000313" key="2">
    <source>
        <dbReference type="Proteomes" id="UP000595814"/>
    </source>
</evidence>
<accession>A0AC61MX08</accession>
<keyword evidence="2" id="KW-1185">Reference proteome</keyword>
<sequence>MLKSKKTISILLALVLVLSVYAGTKSLAENNKEPGSGADGAATAPTTETSDEATTAPTTAPTTETSDEATTAPTTAPTTETSDTTNATDNKEIETVVVIEKIKIGSKEIKGRDVTDWSEYGFKFINEVSENDNKLVTSTNTTVKGTTSTEEKDIINYVYTVSSSKHKIEKIDFNPSRNKGNDAYSFKATVNRVYLTITLKSDEEIDKVTRLEGTDRYETAVEIAKEAYPTAKNVIIANGEVSADALAAGPLANELEAPILLVRNNSAIQGVKNYIRDNGVEKIYVVGGPNSVSKDLLAELLAIDTKIKSERINGKDRYETSIKVATTLKDKGYTNGVIIANGTDAKDADALAASTYATENKMPIVLTNGSVLTTEVKAGLKTIGATNATIIGGPQTVAENIINGTALTYTSEGRISGANRFETSIAIAEKLTQANVKTVVVANGYKSPDALTAGPLAFTKNAAIILSTETDFTSSQNTYIGTIKNIETAYIAGGVNSVKPAVKTALETLVENSRDK</sequence>